<name>A0A2N5TBG1_9BASI</name>
<evidence type="ECO:0000256" key="6">
    <source>
        <dbReference type="ARBA" id="ARBA00023136"/>
    </source>
</evidence>
<evidence type="ECO:0000256" key="5">
    <source>
        <dbReference type="ARBA" id="ARBA00022989"/>
    </source>
</evidence>
<evidence type="ECO:0000256" key="1">
    <source>
        <dbReference type="ARBA" id="ARBA00004141"/>
    </source>
</evidence>
<keyword evidence="3 7" id="KW-0812">Transmembrane</keyword>
<comment type="similarity">
    <text evidence="2">Belongs to the peptidase S54 family.</text>
</comment>
<evidence type="ECO:0000256" key="2">
    <source>
        <dbReference type="ARBA" id="ARBA00009045"/>
    </source>
</evidence>
<comment type="subcellular location">
    <subcellularLocation>
        <location evidence="1">Membrane</location>
        <topology evidence="1">Multi-pass membrane protein</topology>
    </subcellularLocation>
</comment>
<feature type="transmembrane region" description="Helical" evidence="7">
    <location>
        <begin position="379"/>
        <end position="398"/>
    </location>
</feature>
<dbReference type="SUPFAM" id="SSF144091">
    <property type="entry name" value="Rhomboid-like"/>
    <property type="match status" value="1"/>
</dbReference>
<dbReference type="InterPro" id="IPR050925">
    <property type="entry name" value="Rhomboid_protease_S54"/>
</dbReference>
<reference evidence="9 10" key="1">
    <citation type="submission" date="2017-11" db="EMBL/GenBank/DDBJ databases">
        <title>De novo assembly and phasing of dikaryotic genomes from two isolates of Puccinia coronata f. sp. avenae, the causal agent of oat crown rust.</title>
        <authorList>
            <person name="Miller M.E."/>
            <person name="Zhang Y."/>
            <person name="Omidvar V."/>
            <person name="Sperschneider J."/>
            <person name="Schwessinger B."/>
            <person name="Raley C."/>
            <person name="Palmer J.M."/>
            <person name="Garnica D."/>
            <person name="Upadhyaya N."/>
            <person name="Rathjen J."/>
            <person name="Taylor J.M."/>
            <person name="Park R.F."/>
            <person name="Dodds P.N."/>
            <person name="Hirsch C.D."/>
            <person name="Kianian S.F."/>
            <person name="Figueroa M."/>
        </authorList>
    </citation>
    <scope>NUCLEOTIDE SEQUENCE [LARGE SCALE GENOMIC DNA]</scope>
    <source>
        <strain evidence="9">12SD80</strain>
    </source>
</reference>
<sequence>MRPSCFYSSCRLLRHQGPTKFTFTLRSHLQKTLRPGHHTDFQIHLLRSENIGNVRKFSSTCRVLAQLGRIDVKKIPITDRESNFALNEDILHETHHPDSTSNRKPVIWKPFIFFVGVSILGLGLAVDQTNRDTAQKIEHIREHQGTFPGWFSKTFTGYASYLDPSDSQLQQLRKLEKLNFIKEYGLNNIFPNHLLTWYINLGEGKQICCILALINLQIFALWQMPRVVKSMTQRFTHFPLSGKSYTMITSTFSHSSALHFGFNMLALYSIGSTAHDFLTHRLRAARDVDPVRIPESTPTYHFLAFYIFAGLAASFGSHAYSLLIRAPRLLKWRQGLSKGTSPPSPILPSLGASGAIYGCLTMTALAFPEAHVSLIFLPWIPLKIGNAVFGAMLFDFIGVIRNWRYFDHMAHLCGGLAGVFWYFSVDKWFDLLRLKSWNRYLVRGIEE</sequence>
<comment type="caution">
    <text evidence="9">The sequence shown here is derived from an EMBL/GenBank/DDBJ whole genome shotgun (WGS) entry which is preliminary data.</text>
</comment>
<dbReference type="InterPro" id="IPR022764">
    <property type="entry name" value="Peptidase_S54_rhomboid_dom"/>
</dbReference>
<dbReference type="EMBL" id="PGCI01000652">
    <property type="protein sequence ID" value="PLW22811.1"/>
    <property type="molecule type" value="Genomic_DNA"/>
</dbReference>
<dbReference type="GO" id="GO:0004252">
    <property type="term" value="F:serine-type endopeptidase activity"/>
    <property type="evidence" value="ECO:0007669"/>
    <property type="project" value="InterPro"/>
</dbReference>
<dbReference type="InterPro" id="IPR035952">
    <property type="entry name" value="Rhomboid-like_sf"/>
</dbReference>
<feature type="transmembrane region" description="Helical" evidence="7">
    <location>
        <begin position="303"/>
        <end position="324"/>
    </location>
</feature>
<gene>
    <name evidence="9" type="ORF">PCASD_12164</name>
</gene>
<dbReference type="PANTHER" id="PTHR43731:SF14">
    <property type="entry name" value="PRESENILIN-ASSOCIATED RHOMBOID-LIKE PROTEIN, MITOCHONDRIAL"/>
    <property type="match status" value="1"/>
</dbReference>
<organism evidence="9 10">
    <name type="scientific">Puccinia coronata f. sp. avenae</name>
    <dbReference type="NCBI Taxonomy" id="200324"/>
    <lineage>
        <taxon>Eukaryota</taxon>
        <taxon>Fungi</taxon>
        <taxon>Dikarya</taxon>
        <taxon>Basidiomycota</taxon>
        <taxon>Pucciniomycotina</taxon>
        <taxon>Pucciniomycetes</taxon>
        <taxon>Pucciniales</taxon>
        <taxon>Pucciniaceae</taxon>
        <taxon>Puccinia</taxon>
    </lineage>
</organism>
<feature type="domain" description="Peptidase S54 rhomboid" evidence="8">
    <location>
        <begin position="243"/>
        <end position="423"/>
    </location>
</feature>
<evidence type="ECO:0000256" key="7">
    <source>
        <dbReference type="SAM" id="Phobius"/>
    </source>
</evidence>
<evidence type="ECO:0000256" key="4">
    <source>
        <dbReference type="ARBA" id="ARBA00022801"/>
    </source>
</evidence>
<protein>
    <recommendedName>
        <fullName evidence="8">Peptidase S54 rhomboid domain-containing protein</fullName>
    </recommendedName>
</protein>
<dbReference type="Gene3D" id="1.20.1540.10">
    <property type="entry name" value="Rhomboid-like"/>
    <property type="match status" value="1"/>
</dbReference>
<keyword evidence="5 7" id="KW-1133">Transmembrane helix</keyword>
<evidence type="ECO:0000313" key="9">
    <source>
        <dbReference type="EMBL" id="PLW22811.1"/>
    </source>
</evidence>
<dbReference type="Proteomes" id="UP000235392">
    <property type="component" value="Unassembled WGS sequence"/>
</dbReference>
<keyword evidence="4" id="KW-0378">Hydrolase</keyword>
<dbReference type="AlphaFoldDB" id="A0A2N5TBG1"/>
<evidence type="ECO:0000256" key="3">
    <source>
        <dbReference type="ARBA" id="ARBA00022692"/>
    </source>
</evidence>
<proteinExistence type="inferred from homology"/>
<dbReference type="GO" id="GO:0006465">
    <property type="term" value="P:signal peptide processing"/>
    <property type="evidence" value="ECO:0007669"/>
    <property type="project" value="TreeGrafter"/>
</dbReference>
<dbReference type="Pfam" id="PF01694">
    <property type="entry name" value="Rhomboid"/>
    <property type="match status" value="1"/>
</dbReference>
<evidence type="ECO:0000259" key="8">
    <source>
        <dbReference type="Pfam" id="PF01694"/>
    </source>
</evidence>
<evidence type="ECO:0000313" key="10">
    <source>
        <dbReference type="Proteomes" id="UP000235392"/>
    </source>
</evidence>
<keyword evidence="6 7" id="KW-0472">Membrane</keyword>
<accession>A0A2N5TBG1</accession>
<feature type="transmembrane region" description="Helical" evidence="7">
    <location>
        <begin position="345"/>
        <end position="367"/>
    </location>
</feature>
<dbReference type="PANTHER" id="PTHR43731">
    <property type="entry name" value="RHOMBOID PROTEASE"/>
    <property type="match status" value="1"/>
</dbReference>
<dbReference type="GO" id="GO:0016020">
    <property type="term" value="C:membrane"/>
    <property type="evidence" value="ECO:0007669"/>
    <property type="project" value="UniProtKB-SubCell"/>
</dbReference>